<dbReference type="PRINTS" id="PR00464">
    <property type="entry name" value="EP450II"/>
</dbReference>
<evidence type="ECO:0000256" key="8">
    <source>
        <dbReference type="ARBA" id="ARBA00022824"/>
    </source>
</evidence>
<dbReference type="FunFam" id="1.10.630.10:FF:000182">
    <property type="entry name" value="Cytochrome P450 3A4"/>
    <property type="match status" value="1"/>
</dbReference>
<dbReference type="Proteomes" id="UP000037510">
    <property type="component" value="Unassembled WGS sequence"/>
</dbReference>
<dbReference type="InterPro" id="IPR002402">
    <property type="entry name" value="Cyt_P450_E_grp-II"/>
</dbReference>
<dbReference type="GO" id="GO:0016712">
    <property type="term" value="F:oxidoreductase activity, acting on paired donors, with incorporation or reduction of molecular oxygen, reduced flavin or flavoprotein as one donor, and incorporation of one atom of oxygen"/>
    <property type="evidence" value="ECO:0007669"/>
    <property type="project" value="UniProtKB-EC"/>
</dbReference>
<dbReference type="InterPro" id="IPR036396">
    <property type="entry name" value="Cyt_P450_sf"/>
</dbReference>
<protein>
    <recommendedName>
        <fullName evidence="5">unspecific monooxygenase</fullName>
        <ecNumber evidence="5">1.14.14.1</ecNumber>
    </recommendedName>
</protein>
<dbReference type="SUPFAM" id="SSF48264">
    <property type="entry name" value="Cytochrome P450"/>
    <property type="match status" value="2"/>
</dbReference>
<evidence type="ECO:0000256" key="1">
    <source>
        <dbReference type="ARBA" id="ARBA00001971"/>
    </source>
</evidence>
<dbReference type="STRING" id="104452.A0A0L7KVA2"/>
<dbReference type="PANTHER" id="PTHR24292">
    <property type="entry name" value="CYTOCHROME P450"/>
    <property type="match status" value="1"/>
</dbReference>
<keyword evidence="16" id="KW-1133">Transmembrane helix</keyword>
<evidence type="ECO:0000256" key="14">
    <source>
        <dbReference type="ARBA" id="ARBA00047827"/>
    </source>
</evidence>
<evidence type="ECO:0000256" key="15">
    <source>
        <dbReference type="SAM" id="MobiDB-lite"/>
    </source>
</evidence>
<evidence type="ECO:0000256" key="13">
    <source>
        <dbReference type="ARBA" id="ARBA00023136"/>
    </source>
</evidence>
<name>A0A0L7KVA2_OPEBR</name>
<keyword evidence="6" id="KW-0349">Heme</keyword>
<evidence type="ECO:0000256" key="2">
    <source>
        <dbReference type="ARBA" id="ARBA00004174"/>
    </source>
</evidence>
<dbReference type="Gene3D" id="1.10.630.10">
    <property type="entry name" value="Cytochrome P450"/>
    <property type="match status" value="2"/>
</dbReference>
<accession>A0A0L7KVA2</accession>
<keyword evidence="16" id="KW-0812">Transmembrane</keyword>
<gene>
    <name evidence="17" type="ORF">OBRU01_20852</name>
</gene>
<dbReference type="AlphaFoldDB" id="A0A0L7KVA2"/>
<evidence type="ECO:0000256" key="12">
    <source>
        <dbReference type="ARBA" id="ARBA00023033"/>
    </source>
</evidence>
<keyword evidence="7" id="KW-0479">Metal-binding</keyword>
<proteinExistence type="inferred from homology"/>
<evidence type="ECO:0000256" key="16">
    <source>
        <dbReference type="SAM" id="Phobius"/>
    </source>
</evidence>
<organism evidence="17 18">
    <name type="scientific">Operophtera brumata</name>
    <name type="common">Winter moth</name>
    <name type="synonym">Phalaena brumata</name>
    <dbReference type="NCBI Taxonomy" id="104452"/>
    <lineage>
        <taxon>Eukaryota</taxon>
        <taxon>Metazoa</taxon>
        <taxon>Ecdysozoa</taxon>
        <taxon>Arthropoda</taxon>
        <taxon>Hexapoda</taxon>
        <taxon>Insecta</taxon>
        <taxon>Pterygota</taxon>
        <taxon>Neoptera</taxon>
        <taxon>Endopterygota</taxon>
        <taxon>Lepidoptera</taxon>
        <taxon>Glossata</taxon>
        <taxon>Ditrysia</taxon>
        <taxon>Geometroidea</taxon>
        <taxon>Geometridae</taxon>
        <taxon>Larentiinae</taxon>
        <taxon>Operophtera</taxon>
    </lineage>
</organism>
<dbReference type="InterPro" id="IPR050476">
    <property type="entry name" value="Insect_CytP450_Detox"/>
</dbReference>
<evidence type="ECO:0000256" key="6">
    <source>
        <dbReference type="ARBA" id="ARBA00022617"/>
    </source>
</evidence>
<evidence type="ECO:0000256" key="3">
    <source>
        <dbReference type="ARBA" id="ARBA00004406"/>
    </source>
</evidence>
<dbReference type="CDD" id="cd11056">
    <property type="entry name" value="CYP6-like"/>
    <property type="match status" value="1"/>
</dbReference>
<keyword evidence="10" id="KW-0560">Oxidoreductase</keyword>
<feature type="region of interest" description="Disordered" evidence="15">
    <location>
        <begin position="18"/>
        <end position="46"/>
    </location>
</feature>
<dbReference type="EC" id="1.14.14.1" evidence="5"/>
<evidence type="ECO:0000313" key="17">
    <source>
        <dbReference type="EMBL" id="KOB66959.1"/>
    </source>
</evidence>
<keyword evidence="12" id="KW-0503">Monooxygenase</keyword>
<evidence type="ECO:0000313" key="18">
    <source>
        <dbReference type="Proteomes" id="UP000037510"/>
    </source>
</evidence>
<evidence type="ECO:0000256" key="10">
    <source>
        <dbReference type="ARBA" id="ARBA00023002"/>
    </source>
</evidence>
<keyword evidence="13 16" id="KW-0472">Membrane</keyword>
<evidence type="ECO:0000256" key="9">
    <source>
        <dbReference type="ARBA" id="ARBA00022848"/>
    </source>
</evidence>
<dbReference type="GO" id="GO:0020037">
    <property type="term" value="F:heme binding"/>
    <property type="evidence" value="ECO:0007669"/>
    <property type="project" value="InterPro"/>
</dbReference>
<keyword evidence="11" id="KW-0408">Iron</keyword>
<evidence type="ECO:0000256" key="4">
    <source>
        <dbReference type="ARBA" id="ARBA00010617"/>
    </source>
</evidence>
<dbReference type="InterPro" id="IPR001128">
    <property type="entry name" value="Cyt_P450"/>
</dbReference>
<keyword evidence="18" id="KW-1185">Reference proteome</keyword>
<dbReference type="GO" id="GO:0005789">
    <property type="term" value="C:endoplasmic reticulum membrane"/>
    <property type="evidence" value="ECO:0007669"/>
    <property type="project" value="UniProtKB-SubCell"/>
</dbReference>
<dbReference type="EMBL" id="JTDY01005475">
    <property type="protein sequence ID" value="KOB66959.1"/>
    <property type="molecule type" value="Genomic_DNA"/>
</dbReference>
<keyword evidence="8" id="KW-0256">Endoplasmic reticulum</keyword>
<dbReference type="GO" id="GO:0005506">
    <property type="term" value="F:iron ion binding"/>
    <property type="evidence" value="ECO:0007669"/>
    <property type="project" value="InterPro"/>
</dbReference>
<comment type="subcellular location">
    <subcellularLocation>
        <location evidence="3">Endoplasmic reticulum membrane</location>
        <topology evidence="3">Peripheral membrane protein</topology>
    </subcellularLocation>
    <subcellularLocation>
        <location evidence="2">Microsome membrane</location>
        <topology evidence="2">Peripheral membrane protein</topology>
    </subcellularLocation>
</comment>
<dbReference type="Pfam" id="PF00067">
    <property type="entry name" value="p450"/>
    <property type="match status" value="2"/>
</dbReference>
<comment type="cofactor">
    <cofactor evidence="1">
        <name>heme</name>
        <dbReference type="ChEBI" id="CHEBI:30413"/>
    </cofactor>
</comment>
<evidence type="ECO:0000256" key="7">
    <source>
        <dbReference type="ARBA" id="ARBA00022723"/>
    </source>
</evidence>
<reference evidence="17 18" key="1">
    <citation type="journal article" date="2015" name="Genome Biol. Evol.">
        <title>The genome of winter moth (Operophtera brumata) provides a genomic perspective on sexual dimorphism and phenology.</title>
        <authorList>
            <person name="Derks M.F."/>
            <person name="Smit S."/>
            <person name="Salis L."/>
            <person name="Schijlen E."/>
            <person name="Bossers A."/>
            <person name="Mateman C."/>
            <person name="Pijl A.S."/>
            <person name="de Ridder D."/>
            <person name="Groenen M.A."/>
            <person name="Visser M.E."/>
            <person name="Megens H.J."/>
        </authorList>
    </citation>
    <scope>NUCLEOTIDE SEQUENCE [LARGE SCALE GENOMIC DNA]</scope>
    <source>
        <strain evidence="17">WM2013NL</strain>
        <tissue evidence="17">Head and thorax</tissue>
    </source>
</reference>
<evidence type="ECO:0000256" key="11">
    <source>
        <dbReference type="ARBA" id="ARBA00023004"/>
    </source>
</evidence>
<feature type="transmembrane region" description="Helical" evidence="16">
    <location>
        <begin position="330"/>
        <end position="350"/>
    </location>
</feature>
<keyword evidence="9" id="KW-0492">Microsome</keyword>
<comment type="catalytic activity">
    <reaction evidence="14">
        <text>an organic molecule + reduced [NADPH--hemoprotein reductase] + O2 = an alcohol + oxidized [NADPH--hemoprotein reductase] + H2O + H(+)</text>
        <dbReference type="Rhea" id="RHEA:17149"/>
        <dbReference type="Rhea" id="RHEA-COMP:11964"/>
        <dbReference type="Rhea" id="RHEA-COMP:11965"/>
        <dbReference type="ChEBI" id="CHEBI:15377"/>
        <dbReference type="ChEBI" id="CHEBI:15378"/>
        <dbReference type="ChEBI" id="CHEBI:15379"/>
        <dbReference type="ChEBI" id="CHEBI:30879"/>
        <dbReference type="ChEBI" id="CHEBI:57618"/>
        <dbReference type="ChEBI" id="CHEBI:58210"/>
        <dbReference type="ChEBI" id="CHEBI:142491"/>
        <dbReference type="EC" id="1.14.14.1"/>
    </reaction>
</comment>
<evidence type="ECO:0000256" key="5">
    <source>
        <dbReference type="ARBA" id="ARBA00012109"/>
    </source>
</evidence>
<dbReference type="PANTHER" id="PTHR24292:SF104">
    <property type="entry name" value="CYTOCHROME P450 308A1-RELATED"/>
    <property type="match status" value="1"/>
</dbReference>
<comment type="caution">
    <text evidence="17">The sequence shown here is derived from an EMBL/GenBank/DDBJ whole genome shotgun (WGS) entry which is preliminary data.</text>
</comment>
<sequence>MWKHTSYLYSEPSNVLNKSRRLKHTQHSPPKPPFEKPPFENPPFENPPLEKPVLAKFLYTTFLALPPARSAKVVLQCDTQKYKYPDTVLIGPKIVNQELEDGISSMTRSIRENRNYKPSGRNELMDILLRMENEAQKLEPSDDRGEQINVDFVAAQLFSLLLASRLQPHRSVSHYIRWHSTQKYKSKFRKKFDAVMLKYENKITYEGIGEMSHLDSAWKESIYTIPGTGVTIEPGVRIVLPSQALHMDPEYFEDPHEFRPERFASGAEVTTSHVNPPCNVDVASSTDDTATPVHSDPRTVLVYDTSARSSFVLAQNIEVVLLNAVEFHKASMLFVISLLFVILLYFYLHVTKNYDYWAKRNVKFDKPLPFFGNYLRNVLAKQIMVYVGVELYYKYPNEKMVGYFRGRIPELIIRDPDIIKHILCTDFPHFHSRGGFESSNHDPLMQNLFFMIGGKWSILRQRISAAFSTAKMKAMFPLVLKCSEKIQETAENLVMGENEIDAYDLMARYSMECIGSCGFGVELDAIRADHSDFMKESKLFFNKTKWQTIYLALEELYPEWKALHRAQAITKTMSDTMLDITKKVREERGFQPSGRNDYMDILLDIESKGQITMESPFERNPDNTPKEVTLEMDLNCIAAQVCGFMFAGFESTATLTSFTLHQLAFNPEAQLRIQQEIDQVLSRYGKLSYEALGQMSWLEMALKESLRMLPPAGLVRRVCNRKYTIPGTDVTIDPGVRILVPLQALHMDPQYYKNPREYCPERFAPNAKKPPKYAYLPGPPR</sequence>
<comment type="similarity">
    <text evidence="4">Belongs to the cytochrome P450 family.</text>
</comment>